<dbReference type="PANTHER" id="PTHR43580">
    <property type="entry name" value="OXIDOREDUCTASE GLYR1-RELATED"/>
    <property type="match status" value="1"/>
</dbReference>
<accession>A0A6L5YCC9</accession>
<protein>
    <submittedName>
        <fullName evidence="3">NAD(P)-dependent oxidoreductase</fullName>
    </submittedName>
</protein>
<dbReference type="Proteomes" id="UP000473699">
    <property type="component" value="Unassembled WGS sequence"/>
</dbReference>
<reference evidence="3 4" key="1">
    <citation type="submission" date="2019-08" db="EMBL/GenBank/DDBJ databases">
        <title>In-depth cultivation of the pig gut microbiome towards novel bacterial diversity and tailored functional studies.</title>
        <authorList>
            <person name="Wylensek D."/>
            <person name="Hitch T.C.A."/>
            <person name="Clavel T."/>
        </authorList>
    </citation>
    <scope>NUCLEOTIDE SEQUENCE [LARGE SCALE GENOMIC DNA]</scope>
    <source>
        <strain evidence="3 4">SM-530-WT-4B</strain>
    </source>
</reference>
<evidence type="ECO:0000313" key="4">
    <source>
        <dbReference type="Proteomes" id="UP000473699"/>
    </source>
</evidence>
<proteinExistence type="predicted"/>
<evidence type="ECO:0000259" key="1">
    <source>
        <dbReference type="Pfam" id="PF03446"/>
    </source>
</evidence>
<evidence type="ECO:0000313" key="3">
    <source>
        <dbReference type="EMBL" id="MST55765.1"/>
    </source>
</evidence>
<dbReference type="SUPFAM" id="SSF48179">
    <property type="entry name" value="6-phosphogluconate dehydrogenase C-terminal domain-like"/>
    <property type="match status" value="1"/>
</dbReference>
<dbReference type="Pfam" id="PF09130">
    <property type="entry name" value="DUF1932"/>
    <property type="match status" value="1"/>
</dbReference>
<sequence>MSVKLGYIGFGEAAYHMGKGLKSEGVGDIRAFDVALDMGGAYKDTVLKRCADAGVAVAASAAEVVKSCDIVVICVPARFTASTAEGLLPFAKEGQLFVDVTTALPHVKEKEAALFAEKKAQYVDSAMLGSLVVSAHKVPMLASGDGAERWKEAMTPYGMKIALVGAGSKAGEASRIKLVRSVFMKGLEALVVETFLFARKCGVEERIMDSVAGTMDKESFKDIARRMAGADLIHSERRSFEVGESMELMKEVGVEPLVAAGAKERLARSAALGMNTELSGVAPQTMEAIYSIWEKKSYK</sequence>
<dbReference type="GO" id="GO:0050661">
    <property type="term" value="F:NADP binding"/>
    <property type="evidence" value="ECO:0007669"/>
    <property type="project" value="InterPro"/>
</dbReference>
<dbReference type="InterPro" id="IPR013328">
    <property type="entry name" value="6PGD_dom2"/>
</dbReference>
<feature type="domain" description="Phosphogluconate dehydrogenase NAD-binding putative C-terminal" evidence="2">
    <location>
        <begin position="198"/>
        <end position="268"/>
    </location>
</feature>
<name>A0A6L5YCC9_9BACT</name>
<evidence type="ECO:0000259" key="2">
    <source>
        <dbReference type="Pfam" id="PF09130"/>
    </source>
</evidence>
<dbReference type="PANTHER" id="PTHR43580:SF2">
    <property type="entry name" value="CYTOKINE-LIKE NUCLEAR FACTOR N-PAC"/>
    <property type="match status" value="1"/>
</dbReference>
<dbReference type="InterPro" id="IPR015814">
    <property type="entry name" value="Pgluconate_DH_NAD-bd_C"/>
</dbReference>
<gene>
    <name evidence="3" type="ORF">FYJ74_06935</name>
</gene>
<dbReference type="SUPFAM" id="SSF51735">
    <property type="entry name" value="NAD(P)-binding Rossmann-fold domains"/>
    <property type="match status" value="1"/>
</dbReference>
<organism evidence="3 4">
    <name type="scientific">Pyramidobacter porci</name>
    <dbReference type="NCBI Taxonomy" id="2605789"/>
    <lineage>
        <taxon>Bacteria</taxon>
        <taxon>Thermotogati</taxon>
        <taxon>Synergistota</taxon>
        <taxon>Synergistia</taxon>
        <taxon>Synergistales</taxon>
        <taxon>Dethiosulfovibrionaceae</taxon>
        <taxon>Pyramidobacter</taxon>
    </lineage>
</organism>
<dbReference type="Gene3D" id="3.40.50.720">
    <property type="entry name" value="NAD(P)-binding Rossmann-like Domain"/>
    <property type="match status" value="1"/>
</dbReference>
<feature type="domain" description="6-phosphogluconate dehydrogenase NADP-binding" evidence="1">
    <location>
        <begin position="6"/>
        <end position="161"/>
    </location>
</feature>
<dbReference type="InterPro" id="IPR051265">
    <property type="entry name" value="HIBADH-related_NP60_sf"/>
</dbReference>
<dbReference type="Pfam" id="PF03446">
    <property type="entry name" value="NAD_binding_2"/>
    <property type="match status" value="1"/>
</dbReference>
<dbReference type="EMBL" id="VUNH01000006">
    <property type="protein sequence ID" value="MST55765.1"/>
    <property type="molecule type" value="Genomic_DNA"/>
</dbReference>
<dbReference type="InterPro" id="IPR008927">
    <property type="entry name" value="6-PGluconate_DH-like_C_sf"/>
</dbReference>
<dbReference type="RefSeq" id="WP_154528856.1">
    <property type="nucleotide sequence ID" value="NZ_VUNH01000006.1"/>
</dbReference>
<dbReference type="AlphaFoldDB" id="A0A6L5YCC9"/>
<dbReference type="InterPro" id="IPR006115">
    <property type="entry name" value="6PGDH_NADP-bd"/>
</dbReference>
<dbReference type="InterPro" id="IPR036291">
    <property type="entry name" value="NAD(P)-bd_dom_sf"/>
</dbReference>
<dbReference type="Gene3D" id="1.10.1040.10">
    <property type="entry name" value="N-(1-d-carboxylethyl)-l-norvaline Dehydrogenase, domain 2"/>
    <property type="match status" value="1"/>
</dbReference>
<comment type="caution">
    <text evidence="3">The sequence shown here is derived from an EMBL/GenBank/DDBJ whole genome shotgun (WGS) entry which is preliminary data.</text>
</comment>
<keyword evidence="4" id="KW-1185">Reference proteome</keyword>